<sequence>MQLNTLSPAPGSTHSSKRVGRGIGSGWGKTCGTGHKGQKSRSGGTVRPGFEGGQMPLQRRLPKYGFSSRVGRTTDEIRTGELNSLDVDVIDMAALKAANLITANIKRVKVMLSGEITRPVTVEGLRVTKGARAAIEAAGGKVVDPVAADTAKK</sequence>
<dbReference type="RefSeq" id="WP_068810476.1">
    <property type="nucleotide sequence ID" value="NZ_BMIY01000009.1"/>
</dbReference>
<feature type="compositionally biased region" description="Gly residues" evidence="6">
    <location>
        <begin position="21"/>
        <end position="35"/>
    </location>
</feature>
<evidence type="ECO:0000256" key="3">
    <source>
        <dbReference type="ARBA" id="ARBA00023274"/>
    </source>
</evidence>
<evidence type="ECO:0000256" key="2">
    <source>
        <dbReference type="ARBA" id="ARBA00022980"/>
    </source>
</evidence>
<dbReference type="PANTHER" id="PTHR12934">
    <property type="entry name" value="50S RIBOSOMAL PROTEIN L15"/>
    <property type="match status" value="1"/>
</dbReference>
<dbReference type="InterPro" id="IPR001196">
    <property type="entry name" value="Ribosomal_uL15_CS"/>
</dbReference>
<feature type="region of interest" description="Disordered" evidence="6">
    <location>
        <begin position="1"/>
        <end position="58"/>
    </location>
</feature>
<comment type="caution">
    <text evidence="8">The sequence shown here is derived from an EMBL/GenBank/DDBJ whole genome shotgun (WGS) entry which is preliminary data.</text>
</comment>
<keyword evidence="9" id="KW-1185">Reference proteome</keyword>
<evidence type="ECO:0000313" key="8">
    <source>
        <dbReference type="EMBL" id="GFZ77988.1"/>
    </source>
</evidence>
<evidence type="ECO:0000256" key="5">
    <source>
        <dbReference type="RuleBase" id="RU003888"/>
    </source>
</evidence>
<keyword evidence="2 4" id="KW-0689">Ribosomal protein</keyword>
<reference evidence="8" key="1">
    <citation type="journal article" date="2014" name="Int. J. Syst. Evol. Microbiol.">
        <title>Complete genome sequence of Corynebacterium casei LMG S-19264T (=DSM 44701T), isolated from a smear-ripened cheese.</title>
        <authorList>
            <consortium name="US DOE Joint Genome Institute (JGI-PGF)"/>
            <person name="Walter F."/>
            <person name="Albersmeier A."/>
            <person name="Kalinowski J."/>
            <person name="Ruckert C."/>
        </authorList>
    </citation>
    <scope>NUCLEOTIDE SEQUENCE</scope>
    <source>
        <strain evidence="8">CGMCC 1.15425</strain>
    </source>
</reference>
<dbReference type="SUPFAM" id="SSF52080">
    <property type="entry name" value="Ribosomal proteins L15p and L18e"/>
    <property type="match status" value="1"/>
</dbReference>
<dbReference type="PANTHER" id="PTHR12934:SF11">
    <property type="entry name" value="LARGE RIBOSOMAL SUBUNIT PROTEIN UL15M"/>
    <property type="match status" value="1"/>
</dbReference>
<dbReference type="AlphaFoldDB" id="A0A916VJ49"/>
<dbReference type="Pfam" id="PF00828">
    <property type="entry name" value="Ribosomal_L27A"/>
    <property type="match status" value="1"/>
</dbReference>
<dbReference type="OrthoDB" id="9810293at2"/>
<dbReference type="EMBL" id="BMIY01000009">
    <property type="protein sequence ID" value="GFZ77988.1"/>
    <property type="molecule type" value="Genomic_DNA"/>
</dbReference>
<comment type="subunit">
    <text evidence="4">Part of the 50S ribosomal subunit.</text>
</comment>
<evidence type="ECO:0000256" key="4">
    <source>
        <dbReference type="HAMAP-Rule" id="MF_01341"/>
    </source>
</evidence>
<dbReference type="NCBIfam" id="TIGR01071">
    <property type="entry name" value="rplO_bact"/>
    <property type="match status" value="1"/>
</dbReference>
<organism evidence="8 9">
    <name type="scientific">Pseudohongiella nitratireducens</name>
    <dbReference type="NCBI Taxonomy" id="1768907"/>
    <lineage>
        <taxon>Bacteria</taxon>
        <taxon>Pseudomonadati</taxon>
        <taxon>Pseudomonadota</taxon>
        <taxon>Gammaproteobacteria</taxon>
        <taxon>Pseudomonadales</taxon>
        <taxon>Pseudohongiellaceae</taxon>
        <taxon>Pseudohongiella</taxon>
    </lineage>
</organism>
<gene>
    <name evidence="4 8" type="primary">rplO</name>
    <name evidence="8" type="ORF">GCM10011403_21220</name>
</gene>
<reference evidence="8" key="2">
    <citation type="submission" date="2020-09" db="EMBL/GenBank/DDBJ databases">
        <authorList>
            <person name="Sun Q."/>
            <person name="Zhou Y."/>
        </authorList>
    </citation>
    <scope>NUCLEOTIDE SEQUENCE</scope>
    <source>
        <strain evidence="8">CGMCC 1.15425</strain>
    </source>
</reference>
<dbReference type="GO" id="GO:0006412">
    <property type="term" value="P:translation"/>
    <property type="evidence" value="ECO:0007669"/>
    <property type="project" value="UniProtKB-UniRule"/>
</dbReference>
<accession>A0A916VJ49</accession>
<dbReference type="PROSITE" id="PS00475">
    <property type="entry name" value="RIBOSOMAL_L15"/>
    <property type="match status" value="1"/>
</dbReference>
<dbReference type="GO" id="GO:0019843">
    <property type="term" value="F:rRNA binding"/>
    <property type="evidence" value="ECO:0007669"/>
    <property type="project" value="UniProtKB-UniRule"/>
</dbReference>
<evidence type="ECO:0000313" key="9">
    <source>
        <dbReference type="Proteomes" id="UP000627715"/>
    </source>
</evidence>
<dbReference type="HAMAP" id="MF_01341">
    <property type="entry name" value="Ribosomal_uL15"/>
    <property type="match status" value="1"/>
</dbReference>
<dbReference type="InterPro" id="IPR036227">
    <property type="entry name" value="Ribosomal_uL15/eL18_sf"/>
</dbReference>
<evidence type="ECO:0000256" key="6">
    <source>
        <dbReference type="SAM" id="MobiDB-lite"/>
    </source>
</evidence>
<dbReference type="InterPro" id="IPR021131">
    <property type="entry name" value="Ribosomal_uL15/eL18"/>
</dbReference>
<dbReference type="Proteomes" id="UP000627715">
    <property type="component" value="Unassembled WGS sequence"/>
</dbReference>
<name>A0A916VJ49_9GAMM</name>
<feature type="compositionally biased region" description="Polar residues" evidence="6">
    <location>
        <begin position="1"/>
        <end position="14"/>
    </location>
</feature>
<proteinExistence type="inferred from homology"/>
<comment type="function">
    <text evidence="4">Binds to the 23S rRNA.</text>
</comment>
<dbReference type="InterPro" id="IPR005749">
    <property type="entry name" value="Ribosomal_uL15_bac-type"/>
</dbReference>
<keyword evidence="3 4" id="KW-0687">Ribonucleoprotein</keyword>
<keyword evidence="4" id="KW-0694">RNA-binding</keyword>
<dbReference type="Gene3D" id="3.100.10.10">
    <property type="match status" value="1"/>
</dbReference>
<comment type="similarity">
    <text evidence="1 4 5">Belongs to the universal ribosomal protein uL15 family.</text>
</comment>
<keyword evidence="4" id="KW-0699">rRNA-binding</keyword>
<dbReference type="InterPro" id="IPR030878">
    <property type="entry name" value="Ribosomal_uL15"/>
</dbReference>
<protein>
    <recommendedName>
        <fullName evidence="4">Large ribosomal subunit protein uL15</fullName>
    </recommendedName>
</protein>
<evidence type="ECO:0000259" key="7">
    <source>
        <dbReference type="Pfam" id="PF00828"/>
    </source>
</evidence>
<dbReference type="GO" id="GO:0022625">
    <property type="term" value="C:cytosolic large ribosomal subunit"/>
    <property type="evidence" value="ECO:0007669"/>
    <property type="project" value="TreeGrafter"/>
</dbReference>
<dbReference type="GO" id="GO:0003735">
    <property type="term" value="F:structural constituent of ribosome"/>
    <property type="evidence" value="ECO:0007669"/>
    <property type="project" value="InterPro"/>
</dbReference>
<feature type="domain" description="Large ribosomal subunit protein uL15/eL18" evidence="7">
    <location>
        <begin position="87"/>
        <end position="143"/>
    </location>
</feature>
<evidence type="ECO:0000256" key="1">
    <source>
        <dbReference type="ARBA" id="ARBA00007320"/>
    </source>
</evidence>